<keyword evidence="1" id="KW-0732">Signal</keyword>
<dbReference type="RefSeq" id="XP_010494466.1">
    <property type="nucleotide sequence ID" value="XM_010496164.1"/>
</dbReference>
<proteinExistence type="predicted"/>
<evidence type="ECO:0000256" key="1">
    <source>
        <dbReference type="SAM" id="SignalP"/>
    </source>
</evidence>
<name>A0ABM0Y2I4_CAMSA</name>
<feature type="chain" id="PRO_5045784804" evidence="1">
    <location>
        <begin position="32"/>
        <end position="136"/>
    </location>
</feature>
<dbReference type="PANTHER" id="PTHR36312:SF16">
    <property type="entry name" value="THIONIN-LIKE PROTEIN 2"/>
    <property type="match status" value="1"/>
</dbReference>
<evidence type="ECO:0000313" key="2">
    <source>
        <dbReference type="Proteomes" id="UP000694864"/>
    </source>
</evidence>
<keyword evidence="2" id="KW-1185">Reference proteome</keyword>
<organism evidence="2 3">
    <name type="scientific">Camelina sativa</name>
    <name type="common">False flax</name>
    <name type="synonym">Myagrum sativum</name>
    <dbReference type="NCBI Taxonomy" id="90675"/>
    <lineage>
        <taxon>Eukaryota</taxon>
        <taxon>Viridiplantae</taxon>
        <taxon>Streptophyta</taxon>
        <taxon>Embryophyta</taxon>
        <taxon>Tracheophyta</taxon>
        <taxon>Spermatophyta</taxon>
        <taxon>Magnoliopsida</taxon>
        <taxon>eudicotyledons</taxon>
        <taxon>Gunneridae</taxon>
        <taxon>Pentapetalae</taxon>
        <taxon>rosids</taxon>
        <taxon>malvids</taxon>
        <taxon>Brassicales</taxon>
        <taxon>Brassicaceae</taxon>
        <taxon>Camelineae</taxon>
        <taxon>Camelina</taxon>
    </lineage>
</organism>
<sequence>MESKRVATLMMNNIMIVMVLMGYLLVQTSEANSTSHFKVCYSKCHMVCKSHTTFPKSLFCPFTCLLTCLVPTPPSPSPSYDTTGLTNKIDRTDYFCKLGCATHHCVSLSSLPNPNAEKVATCVDSCSEKCSKENKN</sequence>
<evidence type="ECO:0000313" key="3">
    <source>
        <dbReference type="RefSeq" id="XP_010494466.1"/>
    </source>
</evidence>
<dbReference type="Proteomes" id="UP000694864">
    <property type="component" value="Chromosome 3"/>
</dbReference>
<feature type="signal peptide" evidence="1">
    <location>
        <begin position="1"/>
        <end position="31"/>
    </location>
</feature>
<protein>
    <submittedName>
        <fullName evidence="3">Thionin-like protein 2</fullName>
    </submittedName>
</protein>
<reference evidence="2" key="1">
    <citation type="journal article" date="2014" name="Nat. Commun.">
        <title>The emerging biofuel crop Camelina sativa retains a highly undifferentiated hexaploid genome structure.</title>
        <authorList>
            <person name="Kagale S."/>
            <person name="Koh C."/>
            <person name="Nixon J."/>
            <person name="Bollina V."/>
            <person name="Clarke W.E."/>
            <person name="Tuteja R."/>
            <person name="Spillane C."/>
            <person name="Robinson S.J."/>
            <person name="Links M.G."/>
            <person name="Clarke C."/>
            <person name="Higgins E.E."/>
            <person name="Huebert T."/>
            <person name="Sharpe A.G."/>
            <person name="Parkin I.A."/>
        </authorList>
    </citation>
    <scope>NUCLEOTIDE SEQUENCE [LARGE SCALE GENOMIC DNA]</scope>
    <source>
        <strain evidence="2">cv. DH55</strain>
    </source>
</reference>
<gene>
    <name evidence="3" type="primary">LOC104771610</name>
</gene>
<reference evidence="3" key="2">
    <citation type="submission" date="2025-08" db="UniProtKB">
        <authorList>
            <consortium name="RefSeq"/>
        </authorList>
    </citation>
    <scope>IDENTIFICATION</scope>
    <source>
        <tissue evidence="3">Leaf</tissue>
    </source>
</reference>
<dbReference type="InterPro" id="IPR038975">
    <property type="entry name" value="THNL"/>
</dbReference>
<dbReference type="PANTHER" id="PTHR36312">
    <property type="entry name" value="THIONIN-LIKE PROTEIN 1"/>
    <property type="match status" value="1"/>
</dbReference>
<accession>A0ABM0Y2I4</accession>
<dbReference type="GeneID" id="104771610"/>